<evidence type="ECO:0000313" key="2">
    <source>
        <dbReference type="WBParaSite" id="Pan_g22294.t1"/>
    </source>
</evidence>
<organism evidence="1 2">
    <name type="scientific">Panagrellus redivivus</name>
    <name type="common">Microworm</name>
    <dbReference type="NCBI Taxonomy" id="6233"/>
    <lineage>
        <taxon>Eukaryota</taxon>
        <taxon>Metazoa</taxon>
        <taxon>Ecdysozoa</taxon>
        <taxon>Nematoda</taxon>
        <taxon>Chromadorea</taxon>
        <taxon>Rhabditida</taxon>
        <taxon>Tylenchina</taxon>
        <taxon>Panagrolaimomorpha</taxon>
        <taxon>Panagrolaimoidea</taxon>
        <taxon>Panagrolaimidae</taxon>
        <taxon>Panagrellus</taxon>
    </lineage>
</organism>
<accession>A0A7E4VLE1</accession>
<name>A0A7E4VLE1_PANRE</name>
<reference evidence="1" key="1">
    <citation type="journal article" date="2013" name="Genetics">
        <title>The draft genome and transcriptome of Panagrellus redivivus are shaped by the harsh demands of a free-living lifestyle.</title>
        <authorList>
            <person name="Srinivasan J."/>
            <person name="Dillman A.R."/>
            <person name="Macchietto M.G."/>
            <person name="Heikkinen L."/>
            <person name="Lakso M."/>
            <person name="Fracchia K.M."/>
            <person name="Antoshechkin I."/>
            <person name="Mortazavi A."/>
            <person name="Wong G."/>
            <person name="Sternberg P.W."/>
        </authorList>
    </citation>
    <scope>NUCLEOTIDE SEQUENCE [LARGE SCALE GENOMIC DNA]</scope>
    <source>
        <strain evidence="1">MT8872</strain>
    </source>
</reference>
<proteinExistence type="predicted"/>
<evidence type="ECO:0000313" key="1">
    <source>
        <dbReference type="Proteomes" id="UP000492821"/>
    </source>
</evidence>
<dbReference type="WBParaSite" id="Pan_g22294.t1">
    <property type="protein sequence ID" value="Pan_g22294.t1"/>
    <property type="gene ID" value="Pan_g22294"/>
</dbReference>
<protein>
    <submittedName>
        <fullName evidence="2">Cadherin domain-containing protein</fullName>
    </submittedName>
</protein>
<dbReference type="AlphaFoldDB" id="A0A7E4VLE1"/>
<keyword evidence="1" id="KW-1185">Reference proteome</keyword>
<dbReference type="Proteomes" id="UP000492821">
    <property type="component" value="Unassembled WGS sequence"/>
</dbReference>
<reference evidence="2" key="2">
    <citation type="submission" date="2020-10" db="UniProtKB">
        <authorList>
            <consortium name="WormBaseParasite"/>
        </authorList>
    </citation>
    <scope>IDENTIFICATION</scope>
</reference>
<sequence length="94" mass="10730">MLSLCYLHVSIIFVNPRRPPADKYPVALKAENRDKEAFVKVQGKQKRRFVRTQERSVCVPEDETDRNAVNEIYILSESNRRPDDTLKGGQGGAI</sequence>